<comment type="caution">
    <text evidence="11">The sequence shown here is derived from an EMBL/GenBank/DDBJ whole genome shotgun (WGS) entry which is preliminary data.</text>
</comment>
<protein>
    <submittedName>
        <fullName evidence="11">Phosphoenolpyruvate--protein phosphotransferase</fullName>
    </submittedName>
</protein>
<dbReference type="Gene3D" id="3.50.30.10">
    <property type="entry name" value="Phosphohistidine domain"/>
    <property type="match status" value="1"/>
</dbReference>
<dbReference type="InterPro" id="IPR000121">
    <property type="entry name" value="PEP_util_C"/>
</dbReference>
<comment type="similarity">
    <text evidence="2">Belongs to the PEP-utilizing enzyme family.</text>
</comment>
<dbReference type="InterPro" id="IPR050499">
    <property type="entry name" value="PEP-utilizing_PTS_enzyme"/>
</dbReference>
<dbReference type="InterPro" id="IPR008279">
    <property type="entry name" value="PEP-util_enz_mobile_dom"/>
</dbReference>
<dbReference type="SUPFAM" id="SSF47831">
    <property type="entry name" value="Enzyme I of the PEP:sugar phosphotransferase system HPr-binding (sub)domain"/>
    <property type="match status" value="1"/>
</dbReference>
<dbReference type="AlphaFoldDB" id="A0A934KCE1"/>
<comment type="cofactor">
    <cofactor evidence="1">
        <name>Mg(2+)</name>
        <dbReference type="ChEBI" id="CHEBI:18420"/>
    </cofactor>
</comment>
<evidence type="ECO:0000256" key="3">
    <source>
        <dbReference type="ARBA" id="ARBA00022679"/>
    </source>
</evidence>
<dbReference type="Pfam" id="PF05524">
    <property type="entry name" value="PEP-utilisers_N"/>
    <property type="match status" value="1"/>
</dbReference>
<dbReference type="PROSITE" id="PS00370">
    <property type="entry name" value="PEP_ENZYMES_PHOS_SITE"/>
    <property type="match status" value="1"/>
</dbReference>
<feature type="domain" description="PEP-utilising enzyme C-terminal" evidence="9">
    <location>
        <begin position="255"/>
        <end position="520"/>
    </location>
</feature>
<sequence>MPERTLTGFAAAPGLAAGPAVLLAASGADDRVTVPLEGRQSQLDGALQALAAAAAQLERIAGDLREEGRGAEAEIVETGALMAHDPGLEAAVSELVLKGGLTAASAISQAAEAAADQLAAIPDPMLAERADDVRSLGRRAATIAAGGRDERVGGVLVAAGLGPADVAELGPEVEGVALAAGGVTAHAAIVARSLGLPMVVGLGRDVLDLVEGETIVVDGSLGRLVRYPDPGRLAQARSERERRNQARATAVARRLEPAITLDGRRVKVLANASSLAEVREALEQGAEGVGLLRTELLFLAAQAWPDVETSFRFLAPLLASLQDRVATVRLFDFGGDKTPPFLTGAKGRGVELLLENPQALRDQLEAILRAAQGVALRLLVPMVTRVEQVVAVRQALSAVLRDRRPPALGAMIETPEAAHRAAEFARQLDFLSLGTNDLTQLALGLERESSGTSPATHPTVLRLIDATMRAGRGAGIPIEVCGEAASDADAMPVLVGLGADELSVGAARVGEVREALRTLNFAACQELAQRSLLGQTGHAGGESL</sequence>
<evidence type="ECO:0000256" key="6">
    <source>
        <dbReference type="ARBA" id="ARBA00022842"/>
    </source>
</evidence>
<evidence type="ECO:0000259" key="8">
    <source>
        <dbReference type="Pfam" id="PF00391"/>
    </source>
</evidence>
<evidence type="ECO:0000313" key="12">
    <source>
        <dbReference type="Proteomes" id="UP000620075"/>
    </source>
</evidence>
<dbReference type="InterPro" id="IPR015813">
    <property type="entry name" value="Pyrv/PenolPyrv_kinase-like_dom"/>
</dbReference>
<dbReference type="InterPro" id="IPR008731">
    <property type="entry name" value="PTS_EIN"/>
</dbReference>
<dbReference type="PRINTS" id="PR01736">
    <property type="entry name" value="PHPHTRNFRASE"/>
</dbReference>
<keyword evidence="7" id="KW-0175">Coiled coil</keyword>
<dbReference type="GO" id="GO:0046872">
    <property type="term" value="F:metal ion binding"/>
    <property type="evidence" value="ECO:0007669"/>
    <property type="project" value="UniProtKB-KW"/>
</dbReference>
<keyword evidence="6" id="KW-0460">Magnesium</keyword>
<proteinExistence type="inferred from homology"/>
<evidence type="ECO:0000259" key="9">
    <source>
        <dbReference type="Pfam" id="PF02896"/>
    </source>
</evidence>
<dbReference type="PROSITE" id="PS00742">
    <property type="entry name" value="PEP_ENZYMES_2"/>
    <property type="match status" value="1"/>
</dbReference>
<evidence type="ECO:0000256" key="2">
    <source>
        <dbReference type="ARBA" id="ARBA00007837"/>
    </source>
</evidence>
<evidence type="ECO:0000313" key="11">
    <source>
        <dbReference type="EMBL" id="MBJ7602879.1"/>
    </source>
</evidence>
<gene>
    <name evidence="11" type="ORF">JF888_06760</name>
</gene>
<dbReference type="InterPro" id="IPR023151">
    <property type="entry name" value="PEP_util_CS"/>
</dbReference>
<name>A0A934KCE1_9BACT</name>
<evidence type="ECO:0000256" key="7">
    <source>
        <dbReference type="SAM" id="Coils"/>
    </source>
</evidence>
<feature type="domain" description="PEP-utilising enzyme mobile" evidence="8">
    <location>
        <begin position="153"/>
        <end position="222"/>
    </location>
</feature>
<keyword evidence="4" id="KW-0479">Metal-binding</keyword>
<dbReference type="PANTHER" id="PTHR46244">
    <property type="entry name" value="PHOSPHOENOLPYRUVATE-PROTEIN PHOSPHOTRANSFERASE"/>
    <property type="match status" value="1"/>
</dbReference>
<evidence type="ECO:0000256" key="1">
    <source>
        <dbReference type="ARBA" id="ARBA00001946"/>
    </source>
</evidence>
<dbReference type="Pfam" id="PF00391">
    <property type="entry name" value="PEP-utilizers"/>
    <property type="match status" value="1"/>
</dbReference>
<feature type="domain" description="Phosphotransferase system enzyme I N-terminal" evidence="10">
    <location>
        <begin position="7"/>
        <end position="129"/>
    </location>
</feature>
<dbReference type="Gene3D" id="3.20.20.60">
    <property type="entry name" value="Phosphoenolpyruvate-binding domains"/>
    <property type="match status" value="1"/>
</dbReference>
<dbReference type="Pfam" id="PF02896">
    <property type="entry name" value="PEP-utilizers_C"/>
    <property type="match status" value="1"/>
</dbReference>
<dbReference type="GO" id="GO:0009401">
    <property type="term" value="P:phosphoenolpyruvate-dependent sugar phosphotransferase system"/>
    <property type="evidence" value="ECO:0007669"/>
    <property type="project" value="InterPro"/>
</dbReference>
<organism evidence="11 12">
    <name type="scientific">Candidatus Dormiibacter inghamiae</name>
    <dbReference type="NCBI Taxonomy" id="3127013"/>
    <lineage>
        <taxon>Bacteria</taxon>
        <taxon>Bacillati</taxon>
        <taxon>Candidatus Dormiibacterota</taxon>
        <taxon>Candidatus Dormibacteria</taxon>
        <taxon>Candidatus Dormibacterales</taxon>
        <taxon>Candidatus Dormibacteraceae</taxon>
        <taxon>Candidatus Dormiibacter</taxon>
    </lineage>
</organism>
<evidence type="ECO:0000256" key="4">
    <source>
        <dbReference type="ARBA" id="ARBA00022723"/>
    </source>
</evidence>
<dbReference type="InterPro" id="IPR036637">
    <property type="entry name" value="Phosphohistidine_dom_sf"/>
</dbReference>
<dbReference type="InterPro" id="IPR036618">
    <property type="entry name" value="PtsI_HPr-bd_sf"/>
</dbReference>
<dbReference type="RefSeq" id="WP_338177951.1">
    <property type="nucleotide sequence ID" value="NZ_JAEKNQ010000025.1"/>
</dbReference>
<keyword evidence="5" id="KW-0418">Kinase</keyword>
<dbReference type="InterPro" id="IPR040442">
    <property type="entry name" value="Pyrv_kinase-like_dom_sf"/>
</dbReference>
<reference evidence="11 12" key="1">
    <citation type="submission" date="2020-10" db="EMBL/GenBank/DDBJ databases">
        <title>Ca. Dormibacterota MAGs.</title>
        <authorList>
            <person name="Montgomery K."/>
        </authorList>
    </citation>
    <scope>NUCLEOTIDE SEQUENCE [LARGE SCALE GENOMIC DNA]</scope>
    <source>
        <strain evidence="11">SC8811_S16_3</strain>
    </source>
</reference>
<dbReference type="SUPFAM" id="SSF51621">
    <property type="entry name" value="Phosphoenolpyruvate/pyruvate domain"/>
    <property type="match status" value="1"/>
</dbReference>
<dbReference type="GO" id="GO:0016301">
    <property type="term" value="F:kinase activity"/>
    <property type="evidence" value="ECO:0007669"/>
    <property type="project" value="UniProtKB-KW"/>
</dbReference>
<dbReference type="Gene3D" id="1.10.274.10">
    <property type="entry name" value="PtsI, HPr-binding domain"/>
    <property type="match status" value="1"/>
</dbReference>
<feature type="coiled-coil region" evidence="7">
    <location>
        <begin position="47"/>
        <end position="74"/>
    </location>
</feature>
<evidence type="ECO:0000256" key="5">
    <source>
        <dbReference type="ARBA" id="ARBA00022777"/>
    </source>
</evidence>
<dbReference type="Proteomes" id="UP000620075">
    <property type="component" value="Unassembled WGS sequence"/>
</dbReference>
<keyword evidence="3" id="KW-0808">Transferase</keyword>
<dbReference type="PANTHER" id="PTHR46244:SF6">
    <property type="entry name" value="PHOSPHOENOLPYRUVATE-PROTEIN PHOSPHOTRANSFERASE"/>
    <property type="match status" value="1"/>
</dbReference>
<accession>A0A934KCE1</accession>
<dbReference type="SUPFAM" id="SSF52009">
    <property type="entry name" value="Phosphohistidine domain"/>
    <property type="match status" value="1"/>
</dbReference>
<dbReference type="EMBL" id="JAEKNQ010000025">
    <property type="protein sequence ID" value="MBJ7602879.1"/>
    <property type="molecule type" value="Genomic_DNA"/>
</dbReference>
<evidence type="ECO:0000259" key="10">
    <source>
        <dbReference type="Pfam" id="PF05524"/>
    </source>
</evidence>
<dbReference type="InterPro" id="IPR018274">
    <property type="entry name" value="PEP_util_AS"/>
</dbReference>